<dbReference type="EMBL" id="CAUYUJ010014434">
    <property type="protein sequence ID" value="CAK0841171.1"/>
    <property type="molecule type" value="Genomic_DNA"/>
</dbReference>
<evidence type="ECO:0000259" key="8">
    <source>
        <dbReference type="Pfam" id="PF18383"/>
    </source>
</evidence>
<comment type="caution">
    <text evidence="9">The sequence shown here is derived from an EMBL/GenBank/DDBJ whole genome shotgun (WGS) entry which is preliminary data.</text>
</comment>
<feature type="compositionally biased region" description="Polar residues" evidence="7">
    <location>
        <begin position="235"/>
        <end position="260"/>
    </location>
</feature>
<dbReference type="Proteomes" id="UP001189429">
    <property type="component" value="Unassembled WGS sequence"/>
</dbReference>
<organism evidence="9 10">
    <name type="scientific">Prorocentrum cordatum</name>
    <dbReference type="NCBI Taxonomy" id="2364126"/>
    <lineage>
        <taxon>Eukaryota</taxon>
        <taxon>Sar</taxon>
        <taxon>Alveolata</taxon>
        <taxon>Dinophyceae</taxon>
        <taxon>Prorocentrales</taxon>
        <taxon>Prorocentraceae</taxon>
        <taxon>Prorocentrum</taxon>
    </lineage>
</organism>
<evidence type="ECO:0000256" key="6">
    <source>
        <dbReference type="ARBA" id="ARBA00043983"/>
    </source>
</evidence>
<evidence type="ECO:0000256" key="2">
    <source>
        <dbReference type="ARBA" id="ARBA00022794"/>
    </source>
</evidence>
<feature type="domain" description="IFT81 calponin homology" evidence="8">
    <location>
        <begin position="4"/>
        <end position="110"/>
    </location>
</feature>
<dbReference type="Gene3D" id="1.10.418.70">
    <property type="entry name" value="Intraflagellar transport protein 81, N-terminal domain"/>
    <property type="match status" value="1"/>
</dbReference>
<dbReference type="PANTHER" id="PTHR15614">
    <property type="entry name" value="INTRAFLAGELLAR TRANSPORT PROTEIN 81 HOMOLOG"/>
    <property type="match status" value="1"/>
</dbReference>
<feature type="compositionally biased region" description="Low complexity" evidence="7">
    <location>
        <begin position="264"/>
        <end position="281"/>
    </location>
</feature>
<comment type="subcellular location">
    <subcellularLocation>
        <location evidence="1">Cell projection</location>
        <location evidence="1">Cilium</location>
    </subcellularLocation>
</comment>
<evidence type="ECO:0000256" key="7">
    <source>
        <dbReference type="SAM" id="MobiDB-lite"/>
    </source>
</evidence>
<gene>
    <name evidence="9" type="ORF">PCOR1329_LOCUS36444</name>
</gene>
<dbReference type="InterPro" id="IPR029600">
    <property type="entry name" value="IFT81"/>
</dbReference>
<evidence type="ECO:0000256" key="4">
    <source>
        <dbReference type="ARBA" id="ARBA00023069"/>
    </source>
</evidence>
<evidence type="ECO:0000313" key="10">
    <source>
        <dbReference type="Proteomes" id="UP001189429"/>
    </source>
</evidence>
<keyword evidence="2" id="KW-0970">Cilium biogenesis/degradation</keyword>
<keyword evidence="3" id="KW-0175">Coiled coil</keyword>
<evidence type="ECO:0000256" key="1">
    <source>
        <dbReference type="ARBA" id="ARBA00004138"/>
    </source>
</evidence>
<keyword evidence="4" id="KW-0969">Cilium</keyword>
<protein>
    <recommendedName>
        <fullName evidence="8">IFT81 calponin homology domain-containing protein</fullName>
    </recommendedName>
</protein>
<dbReference type="InterPro" id="IPR041146">
    <property type="entry name" value="IFT81_CH"/>
</dbReference>
<feature type="region of interest" description="Disordered" evidence="7">
    <location>
        <begin position="235"/>
        <end position="306"/>
    </location>
</feature>
<accession>A0ABN9T7X7</accession>
<keyword evidence="5" id="KW-0966">Cell projection</keyword>
<reference evidence="9" key="1">
    <citation type="submission" date="2023-10" db="EMBL/GenBank/DDBJ databases">
        <authorList>
            <person name="Chen Y."/>
            <person name="Shah S."/>
            <person name="Dougan E. K."/>
            <person name="Thang M."/>
            <person name="Chan C."/>
        </authorList>
    </citation>
    <scope>NUCLEOTIDE SEQUENCE [LARGE SCALE GENOMIC DNA]</scope>
</reference>
<evidence type="ECO:0000256" key="5">
    <source>
        <dbReference type="ARBA" id="ARBA00023273"/>
    </source>
</evidence>
<comment type="similarity">
    <text evidence="6">Belongs to the IFT81 family.</text>
</comment>
<proteinExistence type="inferred from homology"/>
<name>A0ABN9T7X7_9DINO</name>
<dbReference type="PANTHER" id="PTHR15614:SF2">
    <property type="entry name" value="INTRAFLAGELLAR TRANSPORT PROTEIN 81 HOMOLOG"/>
    <property type="match status" value="1"/>
</dbReference>
<evidence type="ECO:0000256" key="3">
    <source>
        <dbReference type="ARBA" id="ARBA00023054"/>
    </source>
</evidence>
<keyword evidence="10" id="KW-1185">Reference proteome</keyword>
<evidence type="ECO:0000313" key="9">
    <source>
        <dbReference type="EMBL" id="CAK0841171.1"/>
    </source>
</evidence>
<dbReference type="Pfam" id="PF18383">
    <property type="entry name" value="IFT81_CH"/>
    <property type="match status" value="1"/>
</dbReference>
<sequence length="306" mass="32319">MAAQLKEIVERLNAEPFGMQLSLLAFDEMEPHELLDVLKRICVYMDKKHDYDWRDNLDQTYQKLAEFLHTVGYQCPFDTEFQSGVMSGEKRTVHPILYWLLSNLEAARAAASSAAAGGPGPRLRRPESAYDESSQLPRTIFVEASAISTVATATIDCYQTRNPCFRLFAMSAGGAGGARLFPSALSPPVSASGLPPGSASGAEYGGSRRLAQRFLYSAGSRAGFVELAASRVTKPTNAAGNPAGNSTNPAGNPAGNSTNPAGDPARLVTRLVARLLTARPAGNPAVSPSPAGNPAGDPAVNSQPGR</sequence>
<dbReference type="InterPro" id="IPR043016">
    <property type="entry name" value="IFT81_N_sf"/>
</dbReference>